<feature type="domain" description="RING-type" evidence="7">
    <location>
        <begin position="1"/>
        <end position="272"/>
    </location>
</feature>
<organism evidence="8">
    <name type="scientific">viral metagenome</name>
    <dbReference type="NCBI Taxonomy" id="1070528"/>
    <lineage>
        <taxon>unclassified sequences</taxon>
        <taxon>metagenomes</taxon>
        <taxon>organismal metagenomes</taxon>
    </lineage>
</organism>
<dbReference type="Gene3D" id="1.20.120.1750">
    <property type="match status" value="1"/>
</dbReference>
<dbReference type="GO" id="GO:0016567">
    <property type="term" value="P:protein ubiquitination"/>
    <property type="evidence" value="ECO:0007669"/>
    <property type="project" value="InterPro"/>
</dbReference>
<evidence type="ECO:0000256" key="3">
    <source>
        <dbReference type="ARBA" id="ARBA00022737"/>
    </source>
</evidence>
<evidence type="ECO:0000256" key="6">
    <source>
        <dbReference type="ARBA" id="ARBA00022833"/>
    </source>
</evidence>
<evidence type="ECO:0000256" key="5">
    <source>
        <dbReference type="ARBA" id="ARBA00022786"/>
    </source>
</evidence>
<accession>A0A6C0FCT6</accession>
<dbReference type="AlphaFoldDB" id="A0A6C0FCT6"/>
<evidence type="ECO:0000256" key="2">
    <source>
        <dbReference type="ARBA" id="ARBA00022723"/>
    </source>
</evidence>
<keyword evidence="2" id="KW-0479">Metal-binding</keyword>
<name>A0A6C0FCT6_9ZZZZ</name>
<dbReference type="EMBL" id="MN738830">
    <property type="protein sequence ID" value="QHT38443.1"/>
    <property type="molecule type" value="Genomic_DNA"/>
</dbReference>
<dbReference type="InterPro" id="IPR044066">
    <property type="entry name" value="TRIAD_supradom"/>
</dbReference>
<keyword evidence="3" id="KW-0677">Repeat</keyword>
<keyword evidence="5" id="KW-0833">Ubl conjugation pathway</keyword>
<sequence>MSCDICANNFTMEKRKQVECPGCELNACRECVRRYLTGEDMLQDPHCMGCRIGWSQSVVFKAVGQSFANKNLIEHRRKVLVEREKSKIPQTQEFAVARRDLPILEQEYSQNRIAFEESVRKLRQEWINKNSHKMVKIKKMKGIVYPNSNEARSRSVFVHKCSLQGCEGFLSQAWKCGVCETYTCKDCGKNTGRRGQVEEHVCLEDDVATFSLIMSQCKPCPKCACRIYKTEGCDQMWCTMCQTPFSWRTGMEIVGNVIHNPHYFEWQRNRSATGEIPRHPEDMPCGGRIGVHEITHACNSIFRVGWERGTSAKAEPLIRSEDNSNLFLSFMYWLLMKKNHYADVEMRTLQPRDDVIQMEDKNLLSDFIVNTIDERTLGQKLGIKDKKRRFNAEYYGILETFTTVIGDMIQKMRMAATRVARDADALSVIHNFRVETLSGIVELSELAEYLTKSVDTLCQNYGYERSKFKNDLKDLQKCIGYLFQRMSVPREWKSEWIPRTIVVPEENWWPPRGFLMTDEYRY</sequence>
<keyword evidence="1" id="KW-0808">Transferase</keyword>
<dbReference type="PANTHER" id="PTHR11685">
    <property type="entry name" value="RBR FAMILY RING FINGER AND IBR DOMAIN-CONTAINING"/>
    <property type="match status" value="1"/>
</dbReference>
<dbReference type="GO" id="GO:0008270">
    <property type="term" value="F:zinc ion binding"/>
    <property type="evidence" value="ECO:0007669"/>
    <property type="project" value="UniProtKB-KW"/>
</dbReference>
<dbReference type="SUPFAM" id="SSF57850">
    <property type="entry name" value="RING/U-box"/>
    <property type="match status" value="1"/>
</dbReference>
<keyword evidence="6" id="KW-0862">Zinc</keyword>
<reference evidence="8" key="1">
    <citation type="journal article" date="2020" name="Nature">
        <title>Giant virus diversity and host interactions through global metagenomics.</title>
        <authorList>
            <person name="Schulz F."/>
            <person name="Roux S."/>
            <person name="Paez-Espino D."/>
            <person name="Jungbluth S."/>
            <person name="Walsh D.A."/>
            <person name="Denef V.J."/>
            <person name="McMahon K.D."/>
            <person name="Konstantinidis K.T."/>
            <person name="Eloe-Fadrosh E.A."/>
            <person name="Kyrpides N.C."/>
            <person name="Woyke T."/>
        </authorList>
    </citation>
    <scope>NUCLEOTIDE SEQUENCE</scope>
    <source>
        <strain evidence="8">GVMAG-S-ERX556101-89</strain>
    </source>
</reference>
<dbReference type="GO" id="GO:0004842">
    <property type="term" value="F:ubiquitin-protein transferase activity"/>
    <property type="evidence" value="ECO:0007669"/>
    <property type="project" value="InterPro"/>
</dbReference>
<evidence type="ECO:0000259" key="7">
    <source>
        <dbReference type="PROSITE" id="PS51873"/>
    </source>
</evidence>
<dbReference type="InterPro" id="IPR031127">
    <property type="entry name" value="E3_UB_ligase_RBR"/>
</dbReference>
<proteinExistence type="predicted"/>
<evidence type="ECO:0000256" key="4">
    <source>
        <dbReference type="ARBA" id="ARBA00022771"/>
    </source>
</evidence>
<evidence type="ECO:0000256" key="1">
    <source>
        <dbReference type="ARBA" id="ARBA00022679"/>
    </source>
</evidence>
<dbReference type="PROSITE" id="PS51873">
    <property type="entry name" value="TRIAD"/>
    <property type="match status" value="1"/>
</dbReference>
<protein>
    <recommendedName>
        <fullName evidence="7">RING-type domain-containing protein</fullName>
    </recommendedName>
</protein>
<keyword evidence="4" id="KW-0863">Zinc-finger</keyword>
<evidence type="ECO:0000313" key="8">
    <source>
        <dbReference type="EMBL" id="QHT38443.1"/>
    </source>
</evidence>